<dbReference type="InterPro" id="IPR013132">
    <property type="entry name" value="PseI/NeuA/B-like_N"/>
</dbReference>
<dbReference type="Proteomes" id="UP000177565">
    <property type="component" value="Unassembled WGS sequence"/>
</dbReference>
<organism evidence="2 3">
    <name type="scientific">Candidatus Taylorbacteria bacterium RIFCSPHIGHO2_02_FULL_46_13</name>
    <dbReference type="NCBI Taxonomy" id="1802312"/>
    <lineage>
        <taxon>Bacteria</taxon>
        <taxon>Candidatus Tayloriibacteriota</taxon>
    </lineage>
</organism>
<dbReference type="InterPro" id="IPR051690">
    <property type="entry name" value="PseI-like"/>
</dbReference>
<dbReference type="GO" id="GO:0016051">
    <property type="term" value="P:carbohydrate biosynthetic process"/>
    <property type="evidence" value="ECO:0007669"/>
    <property type="project" value="InterPro"/>
</dbReference>
<reference evidence="2 3" key="1">
    <citation type="journal article" date="2016" name="Nat. Commun.">
        <title>Thousands of microbial genomes shed light on interconnected biogeochemical processes in an aquifer system.</title>
        <authorList>
            <person name="Anantharaman K."/>
            <person name="Brown C.T."/>
            <person name="Hug L.A."/>
            <person name="Sharon I."/>
            <person name="Castelle C.J."/>
            <person name="Probst A.J."/>
            <person name="Thomas B.C."/>
            <person name="Singh A."/>
            <person name="Wilkins M.J."/>
            <person name="Karaoz U."/>
            <person name="Brodie E.L."/>
            <person name="Williams K.H."/>
            <person name="Hubbard S.S."/>
            <person name="Banfield J.F."/>
        </authorList>
    </citation>
    <scope>NUCLEOTIDE SEQUENCE [LARGE SCALE GENOMIC DNA]</scope>
</reference>
<name>A0A1G2MRK8_9BACT</name>
<protein>
    <submittedName>
        <fullName evidence="2">N-acetylneuraminate synthase</fullName>
    </submittedName>
</protein>
<dbReference type="STRING" id="1802312.A3C06_02930"/>
<evidence type="ECO:0000259" key="1">
    <source>
        <dbReference type="Pfam" id="PF03102"/>
    </source>
</evidence>
<sequence>MKYKKPNVIAEIGCNHMGDIEIAKELIKLAKDSGADVVKFQKRNPRELLTKKQYQTPHPNPQNSFGNTYGAHREYLEFSVADHEKLLTYAQKIGIEYSSSVWDVTSAKEIIRLNPRFIKVPSASNNHFKMLELLRDTYKGDIHVSVGMTTPKEEEALVAFFEKTGAAKKRLVLYACTSGYPVDFKDVSLLEITRLKETYGERVKEIGFSGHHNGIAIDIAAYTLGAVWVERHFTKNRTWKGTDHAASLEPQGLSKLARNLHATHISLSFKREPILPVEKEQRKKLKYKPK</sequence>
<feature type="domain" description="PseI/NeuA/B-like" evidence="1">
    <location>
        <begin position="26"/>
        <end position="268"/>
    </location>
</feature>
<dbReference type="PANTHER" id="PTHR42966:SF1">
    <property type="entry name" value="SIALIC ACID SYNTHASE"/>
    <property type="match status" value="1"/>
</dbReference>
<dbReference type="GO" id="GO:0047444">
    <property type="term" value="F:N-acylneuraminate-9-phosphate synthase activity"/>
    <property type="evidence" value="ECO:0007669"/>
    <property type="project" value="TreeGrafter"/>
</dbReference>
<accession>A0A1G2MRK8</accession>
<dbReference type="EMBL" id="MHRQ01000020">
    <property type="protein sequence ID" value="OHA26506.1"/>
    <property type="molecule type" value="Genomic_DNA"/>
</dbReference>
<dbReference type="AlphaFoldDB" id="A0A1G2MRK8"/>
<gene>
    <name evidence="2" type="ORF">A3C06_02930</name>
</gene>
<dbReference type="SUPFAM" id="SSF51569">
    <property type="entry name" value="Aldolase"/>
    <property type="match status" value="1"/>
</dbReference>
<proteinExistence type="predicted"/>
<dbReference type="InterPro" id="IPR013785">
    <property type="entry name" value="Aldolase_TIM"/>
</dbReference>
<dbReference type="PANTHER" id="PTHR42966">
    <property type="entry name" value="N-ACETYLNEURAMINATE SYNTHASE"/>
    <property type="match status" value="1"/>
</dbReference>
<evidence type="ECO:0000313" key="3">
    <source>
        <dbReference type="Proteomes" id="UP000177565"/>
    </source>
</evidence>
<dbReference type="Pfam" id="PF03102">
    <property type="entry name" value="NeuB"/>
    <property type="match status" value="1"/>
</dbReference>
<dbReference type="Gene3D" id="3.20.20.70">
    <property type="entry name" value="Aldolase class I"/>
    <property type="match status" value="1"/>
</dbReference>
<comment type="caution">
    <text evidence="2">The sequence shown here is derived from an EMBL/GenBank/DDBJ whole genome shotgun (WGS) entry which is preliminary data.</text>
</comment>
<evidence type="ECO:0000313" key="2">
    <source>
        <dbReference type="EMBL" id="OHA26506.1"/>
    </source>
</evidence>